<accession>X0V4C9</accession>
<keyword evidence="1" id="KW-1133">Transmembrane helix</keyword>
<evidence type="ECO:0000313" key="2">
    <source>
        <dbReference type="EMBL" id="GAF95480.1"/>
    </source>
</evidence>
<sequence length="42" mass="4525">PFLSAANAAREPSAPWLVTAAAVWLLAVVGETMADRQLARFR</sequence>
<feature type="transmembrane region" description="Helical" evidence="1">
    <location>
        <begin position="14"/>
        <end position="34"/>
    </location>
</feature>
<keyword evidence="1" id="KW-0812">Transmembrane</keyword>
<organism evidence="2">
    <name type="scientific">marine sediment metagenome</name>
    <dbReference type="NCBI Taxonomy" id="412755"/>
    <lineage>
        <taxon>unclassified sequences</taxon>
        <taxon>metagenomes</taxon>
        <taxon>ecological metagenomes</taxon>
    </lineage>
</organism>
<keyword evidence="1" id="KW-0472">Membrane</keyword>
<gene>
    <name evidence="2" type="ORF">S01H1_24507</name>
</gene>
<proteinExistence type="predicted"/>
<comment type="caution">
    <text evidence="2">The sequence shown here is derived from an EMBL/GenBank/DDBJ whole genome shotgun (WGS) entry which is preliminary data.</text>
</comment>
<dbReference type="Pfam" id="PF06966">
    <property type="entry name" value="DUF1295"/>
    <property type="match status" value="1"/>
</dbReference>
<dbReference type="EMBL" id="BARS01014639">
    <property type="protein sequence ID" value="GAF95480.1"/>
    <property type="molecule type" value="Genomic_DNA"/>
</dbReference>
<reference evidence="2" key="1">
    <citation type="journal article" date="2014" name="Front. Microbiol.">
        <title>High frequency of phylogenetically diverse reductive dehalogenase-homologous genes in deep subseafloor sedimentary metagenomes.</title>
        <authorList>
            <person name="Kawai M."/>
            <person name="Futagami T."/>
            <person name="Toyoda A."/>
            <person name="Takaki Y."/>
            <person name="Nishi S."/>
            <person name="Hori S."/>
            <person name="Arai W."/>
            <person name="Tsubouchi T."/>
            <person name="Morono Y."/>
            <person name="Uchiyama I."/>
            <person name="Ito T."/>
            <person name="Fujiyama A."/>
            <person name="Inagaki F."/>
            <person name="Takami H."/>
        </authorList>
    </citation>
    <scope>NUCLEOTIDE SEQUENCE</scope>
    <source>
        <strain evidence="2">Expedition CK06-06</strain>
    </source>
</reference>
<name>X0V4C9_9ZZZZ</name>
<protein>
    <submittedName>
        <fullName evidence="2">Uncharacterized protein</fullName>
    </submittedName>
</protein>
<dbReference type="AlphaFoldDB" id="X0V4C9"/>
<feature type="non-terminal residue" evidence="2">
    <location>
        <position position="1"/>
    </location>
</feature>
<dbReference type="InterPro" id="IPR010721">
    <property type="entry name" value="UstE-like"/>
</dbReference>
<evidence type="ECO:0000256" key="1">
    <source>
        <dbReference type="SAM" id="Phobius"/>
    </source>
</evidence>
<feature type="non-terminal residue" evidence="2">
    <location>
        <position position="42"/>
    </location>
</feature>